<dbReference type="InterPro" id="IPR016720">
    <property type="entry name" value="PC_Trfase_euk"/>
</dbReference>
<dbReference type="EMBL" id="JAIQCV010000012">
    <property type="protein sequence ID" value="KAH1038899.1"/>
    <property type="molecule type" value="Genomic_DNA"/>
</dbReference>
<comment type="subcellular location">
    <subcellularLocation>
        <location evidence="1">Membrane</location>
        <topology evidence="1">Multi-pass membrane protein</topology>
    </subcellularLocation>
</comment>
<dbReference type="AlphaFoldDB" id="A0A9D3UDZ4"/>
<evidence type="ECO:0000256" key="14">
    <source>
        <dbReference type="ARBA" id="ARBA00023264"/>
    </source>
</evidence>
<evidence type="ECO:0000256" key="7">
    <source>
        <dbReference type="ARBA" id="ARBA00022679"/>
    </source>
</evidence>
<dbReference type="PANTHER" id="PTHR13773:SF31">
    <property type="entry name" value="PHOSPHATIDATE CYTIDYLYLTRANSFERASE 2"/>
    <property type="match status" value="1"/>
</dbReference>
<comment type="similarity">
    <text evidence="4">Belongs to the CDS family.</text>
</comment>
<gene>
    <name evidence="16" type="ORF">J1N35_040642</name>
</gene>
<evidence type="ECO:0000256" key="12">
    <source>
        <dbReference type="ARBA" id="ARBA00023136"/>
    </source>
</evidence>
<dbReference type="GO" id="GO:0006412">
    <property type="term" value="P:translation"/>
    <property type="evidence" value="ECO:0007669"/>
    <property type="project" value="InterPro"/>
</dbReference>
<evidence type="ECO:0000256" key="5">
    <source>
        <dbReference type="ARBA" id="ARBA00012487"/>
    </source>
</evidence>
<evidence type="ECO:0000256" key="10">
    <source>
        <dbReference type="ARBA" id="ARBA00022989"/>
    </source>
</evidence>
<dbReference type="Pfam" id="PF01148">
    <property type="entry name" value="CTP_transf_1"/>
    <property type="match status" value="1"/>
</dbReference>
<evidence type="ECO:0000313" key="16">
    <source>
        <dbReference type="EMBL" id="KAH1038899.1"/>
    </source>
</evidence>
<dbReference type="OrthoDB" id="10260889at2759"/>
<comment type="pathway">
    <text evidence="2">Phospholipid metabolism; CDP-diacylglycerol biosynthesis; CDP-diacylglycerol from sn-glycerol 3-phosphate: step 3/3.</text>
</comment>
<evidence type="ECO:0000256" key="9">
    <source>
        <dbReference type="ARBA" id="ARBA00022695"/>
    </source>
</evidence>
<evidence type="ECO:0000256" key="1">
    <source>
        <dbReference type="ARBA" id="ARBA00004141"/>
    </source>
</evidence>
<keyword evidence="6" id="KW-0444">Lipid biosynthesis</keyword>
<evidence type="ECO:0000313" key="17">
    <source>
        <dbReference type="Proteomes" id="UP000828251"/>
    </source>
</evidence>
<feature type="transmembrane region" description="Helical" evidence="15">
    <location>
        <begin position="85"/>
        <end position="104"/>
    </location>
</feature>
<keyword evidence="14" id="KW-1208">Phospholipid metabolism</keyword>
<reference evidence="16 17" key="1">
    <citation type="journal article" date="2021" name="Plant Biotechnol. J.">
        <title>Multi-omics assisted identification of the key and species-specific regulatory components of drought-tolerant mechanisms in Gossypium stocksii.</title>
        <authorList>
            <person name="Yu D."/>
            <person name="Ke L."/>
            <person name="Zhang D."/>
            <person name="Wu Y."/>
            <person name="Sun Y."/>
            <person name="Mei J."/>
            <person name="Sun J."/>
            <person name="Sun Y."/>
        </authorList>
    </citation>
    <scope>NUCLEOTIDE SEQUENCE [LARGE SCALE GENOMIC DNA]</scope>
    <source>
        <strain evidence="17">cv. E1</strain>
        <tissue evidence="16">Leaf</tissue>
    </source>
</reference>
<comment type="caution">
    <text evidence="16">The sequence shown here is derived from an EMBL/GenBank/DDBJ whole genome shotgun (WGS) entry which is preliminary data.</text>
</comment>
<evidence type="ECO:0000256" key="8">
    <source>
        <dbReference type="ARBA" id="ARBA00022692"/>
    </source>
</evidence>
<dbReference type="InterPro" id="IPR036373">
    <property type="entry name" value="Ribosomal_bL17_sf"/>
</dbReference>
<proteinExistence type="inferred from homology"/>
<keyword evidence="10 15" id="KW-1133">Transmembrane helix</keyword>
<comment type="pathway">
    <text evidence="3">Lipid metabolism.</text>
</comment>
<dbReference type="GO" id="GO:0005789">
    <property type="term" value="C:endoplasmic reticulum membrane"/>
    <property type="evidence" value="ECO:0007669"/>
    <property type="project" value="TreeGrafter"/>
</dbReference>
<dbReference type="GO" id="GO:0003735">
    <property type="term" value="F:structural constituent of ribosome"/>
    <property type="evidence" value="ECO:0007669"/>
    <property type="project" value="InterPro"/>
</dbReference>
<dbReference type="EC" id="2.7.7.41" evidence="5"/>
<dbReference type="PANTHER" id="PTHR13773">
    <property type="entry name" value="PHOSPHATIDATE CYTIDYLYLTRANSFERASE"/>
    <property type="match status" value="1"/>
</dbReference>
<keyword evidence="7" id="KW-0808">Transferase</keyword>
<evidence type="ECO:0000256" key="11">
    <source>
        <dbReference type="ARBA" id="ARBA00023098"/>
    </source>
</evidence>
<name>A0A9D3UDZ4_9ROSI</name>
<keyword evidence="9" id="KW-0548">Nucleotidyltransferase</keyword>
<organism evidence="16 17">
    <name type="scientific">Gossypium stocksii</name>
    <dbReference type="NCBI Taxonomy" id="47602"/>
    <lineage>
        <taxon>Eukaryota</taxon>
        <taxon>Viridiplantae</taxon>
        <taxon>Streptophyta</taxon>
        <taxon>Embryophyta</taxon>
        <taxon>Tracheophyta</taxon>
        <taxon>Spermatophyta</taxon>
        <taxon>Magnoliopsida</taxon>
        <taxon>eudicotyledons</taxon>
        <taxon>Gunneridae</taxon>
        <taxon>Pentapetalae</taxon>
        <taxon>rosids</taxon>
        <taxon>malvids</taxon>
        <taxon>Malvales</taxon>
        <taxon>Malvaceae</taxon>
        <taxon>Malvoideae</taxon>
        <taxon>Gossypium</taxon>
    </lineage>
</organism>
<keyword evidence="17" id="KW-1185">Reference proteome</keyword>
<dbReference type="SUPFAM" id="SSF64263">
    <property type="entry name" value="Prokaryotic ribosomal protein L17"/>
    <property type="match status" value="1"/>
</dbReference>
<dbReference type="Proteomes" id="UP000828251">
    <property type="component" value="Unassembled WGS sequence"/>
</dbReference>
<dbReference type="Gene3D" id="3.90.1030.10">
    <property type="entry name" value="Ribosomal protein L17"/>
    <property type="match status" value="1"/>
</dbReference>
<evidence type="ECO:0000256" key="13">
    <source>
        <dbReference type="ARBA" id="ARBA00023209"/>
    </source>
</evidence>
<dbReference type="GO" id="GO:0005840">
    <property type="term" value="C:ribosome"/>
    <property type="evidence" value="ECO:0007669"/>
    <property type="project" value="InterPro"/>
</dbReference>
<evidence type="ECO:0000256" key="4">
    <source>
        <dbReference type="ARBA" id="ARBA00010185"/>
    </source>
</evidence>
<accession>A0A9D3UDZ4</accession>
<keyword evidence="8 15" id="KW-0812">Transmembrane</keyword>
<dbReference type="GO" id="GO:0004605">
    <property type="term" value="F:phosphatidate cytidylyltransferase activity"/>
    <property type="evidence" value="ECO:0007669"/>
    <property type="project" value="UniProtKB-EC"/>
</dbReference>
<evidence type="ECO:0000256" key="3">
    <source>
        <dbReference type="ARBA" id="ARBA00005189"/>
    </source>
</evidence>
<dbReference type="GO" id="GO:0008654">
    <property type="term" value="P:phospholipid biosynthetic process"/>
    <property type="evidence" value="ECO:0007669"/>
    <property type="project" value="UniProtKB-KW"/>
</dbReference>
<keyword evidence="12 15" id="KW-0472">Membrane</keyword>
<evidence type="ECO:0000256" key="15">
    <source>
        <dbReference type="SAM" id="Phobius"/>
    </source>
</evidence>
<sequence>MTKFRKLNRPTGHRMSMFRFFILHYKIGFLIFFSFYIVSFVLQLQNNGFPVGKKHERIETTVAKAKEIRRLADNMVQLGKEVSSSSVVIVIKDIFAYVVGFFFGRTPLIKLSPKKTWEGFIGASVTTMISAFVCRQLAKIFQY</sequence>
<keyword evidence="13" id="KW-0594">Phospholipid biosynthesis</keyword>
<evidence type="ECO:0000256" key="2">
    <source>
        <dbReference type="ARBA" id="ARBA00005119"/>
    </source>
</evidence>
<feature type="transmembrane region" description="Helical" evidence="15">
    <location>
        <begin position="21"/>
        <end position="42"/>
    </location>
</feature>
<keyword evidence="11" id="KW-0443">Lipid metabolism</keyword>
<evidence type="ECO:0000256" key="6">
    <source>
        <dbReference type="ARBA" id="ARBA00022516"/>
    </source>
</evidence>
<protein>
    <recommendedName>
        <fullName evidence="5">phosphatidate cytidylyltransferase</fullName>
        <ecNumber evidence="5">2.7.7.41</ecNumber>
    </recommendedName>
</protein>